<name>A0A1V9ZFP2_9STRA</name>
<dbReference type="PANTHER" id="PTHR38585">
    <property type="entry name" value="TRANSMEMBRANE PROTEIN"/>
    <property type="match status" value="1"/>
</dbReference>
<dbReference type="OrthoDB" id="70850at2759"/>
<reference evidence="2 3" key="1">
    <citation type="journal article" date="2014" name="Genome Biol. Evol.">
        <title>The secreted proteins of Achlya hypogyna and Thraustotheca clavata identify the ancestral oomycete secretome and reveal gene acquisitions by horizontal gene transfer.</title>
        <authorList>
            <person name="Misner I."/>
            <person name="Blouin N."/>
            <person name="Leonard G."/>
            <person name="Richards T.A."/>
            <person name="Lane C.E."/>
        </authorList>
    </citation>
    <scope>NUCLEOTIDE SEQUENCE [LARGE SCALE GENOMIC DNA]</scope>
    <source>
        <strain evidence="2 3">ATCC 34112</strain>
    </source>
</reference>
<dbReference type="STRING" id="74557.A0A1V9ZFP2"/>
<feature type="transmembrane region" description="Helical" evidence="1">
    <location>
        <begin position="36"/>
        <end position="57"/>
    </location>
</feature>
<feature type="transmembrane region" description="Helical" evidence="1">
    <location>
        <begin position="69"/>
        <end position="90"/>
    </location>
</feature>
<dbReference type="PANTHER" id="PTHR38585:SF1">
    <property type="entry name" value="TRANSMEMBRANE PROTEIN"/>
    <property type="match status" value="1"/>
</dbReference>
<evidence type="ECO:0000313" key="2">
    <source>
        <dbReference type="EMBL" id="OQR96825.1"/>
    </source>
</evidence>
<sequence length="343" mass="38262">MNNNEMNEAMKQLRERIQAIESEQILNVLQRTTIDAVGGGVLFFTGISITQVILYGLRISVAMPVLPTLLGSIGVASSSVLVGVFCLRQHPMELEPLQLTAAATSGLLLFRLLGGRFRSLAPSDFRHPGAFAYAKRSLPATIEYADVNARAVIQSFGRLYGCHTCGTKTSKYHADHMPPVLVAKAENTRLLAKIFGHLTQNGRLNLQDFFIHVHCRYYPQCEACSNTQGALVKKNAKQLKLHVTQIRSYHFTGFWMVLFGASGLGSVFSSNNEAPPTVVQQVVLQATEVVQKPHLQLLREREELLKQELRSNTLSKESIQYIKDELSQIQRRKAEIKRLGAYK</sequence>
<protein>
    <recommendedName>
        <fullName evidence="4">Transmembrane protein</fullName>
    </recommendedName>
</protein>
<keyword evidence="1" id="KW-0812">Transmembrane</keyword>
<keyword evidence="1" id="KW-1133">Transmembrane helix</keyword>
<accession>A0A1V9ZFP2</accession>
<dbReference type="AlphaFoldDB" id="A0A1V9ZFP2"/>
<dbReference type="EMBL" id="JNBS01001946">
    <property type="protein sequence ID" value="OQR96825.1"/>
    <property type="molecule type" value="Genomic_DNA"/>
</dbReference>
<evidence type="ECO:0008006" key="4">
    <source>
        <dbReference type="Google" id="ProtNLM"/>
    </source>
</evidence>
<dbReference type="Proteomes" id="UP000243217">
    <property type="component" value="Unassembled WGS sequence"/>
</dbReference>
<proteinExistence type="predicted"/>
<gene>
    <name evidence="2" type="ORF">THRCLA_21978</name>
</gene>
<evidence type="ECO:0000256" key="1">
    <source>
        <dbReference type="SAM" id="Phobius"/>
    </source>
</evidence>
<evidence type="ECO:0000313" key="3">
    <source>
        <dbReference type="Proteomes" id="UP000243217"/>
    </source>
</evidence>
<keyword evidence="1" id="KW-0472">Membrane</keyword>
<keyword evidence="3" id="KW-1185">Reference proteome</keyword>
<comment type="caution">
    <text evidence="2">The sequence shown here is derived from an EMBL/GenBank/DDBJ whole genome shotgun (WGS) entry which is preliminary data.</text>
</comment>
<organism evidence="2 3">
    <name type="scientific">Thraustotheca clavata</name>
    <dbReference type="NCBI Taxonomy" id="74557"/>
    <lineage>
        <taxon>Eukaryota</taxon>
        <taxon>Sar</taxon>
        <taxon>Stramenopiles</taxon>
        <taxon>Oomycota</taxon>
        <taxon>Saprolegniomycetes</taxon>
        <taxon>Saprolegniales</taxon>
        <taxon>Achlyaceae</taxon>
        <taxon>Thraustotheca</taxon>
    </lineage>
</organism>